<dbReference type="Gene3D" id="3.40.50.300">
    <property type="entry name" value="P-loop containing nucleotide triphosphate hydrolases"/>
    <property type="match status" value="1"/>
</dbReference>
<feature type="domain" description="G-protein coupled receptors family 1 profile" evidence="42">
    <location>
        <begin position="95"/>
        <end position="375"/>
    </location>
</feature>
<dbReference type="GO" id="GO:0004386">
    <property type="term" value="F:helicase activity"/>
    <property type="evidence" value="ECO:0007669"/>
    <property type="project" value="UniProtKB-KW"/>
</dbReference>
<name>A0A3L8SAI5_CHLGU</name>
<dbReference type="Pfam" id="PF00176">
    <property type="entry name" value="SNF2-rel_dom"/>
    <property type="match status" value="1"/>
</dbReference>
<dbReference type="PROSITE" id="PS51192">
    <property type="entry name" value="HELICASE_ATP_BIND_1"/>
    <property type="match status" value="1"/>
</dbReference>
<dbReference type="STRING" id="44316.ENSEGOP00005019169"/>
<evidence type="ECO:0000313" key="45">
    <source>
        <dbReference type="EMBL" id="RLV98940.1"/>
    </source>
</evidence>
<dbReference type="Pfam" id="PF00001">
    <property type="entry name" value="7tm_1"/>
    <property type="match status" value="1"/>
</dbReference>
<keyword evidence="17" id="KW-0347">Helicase</keyword>
<feature type="domain" description="Helicase ATP-binding" evidence="43">
    <location>
        <begin position="1138"/>
        <end position="1342"/>
    </location>
</feature>
<keyword evidence="13" id="KW-0747">Spliceosome</keyword>
<dbReference type="InterPro" id="IPR049730">
    <property type="entry name" value="SNF2/RAD54-like_C"/>
</dbReference>
<protein>
    <recommendedName>
        <fullName evidence="36">Transcription termination factor 2</fullName>
    </recommendedName>
    <alternativeName>
        <fullName evidence="38">RNA polymerase II termination factor</fullName>
    </alternativeName>
    <alternativeName>
        <fullName evidence="37">Transcription release factor 2</fullName>
    </alternativeName>
</protein>
<evidence type="ECO:0000256" key="26">
    <source>
        <dbReference type="ARBA" id="ARBA00023157"/>
    </source>
</evidence>
<keyword evidence="33" id="KW-0966">Cell projection</keyword>
<dbReference type="GO" id="GO:0016787">
    <property type="term" value="F:hydrolase activity"/>
    <property type="evidence" value="ECO:0007669"/>
    <property type="project" value="UniProtKB-KW"/>
</dbReference>
<dbReference type="CDD" id="cd18793">
    <property type="entry name" value="SF2_C_SNF"/>
    <property type="match status" value="1"/>
</dbReference>
<keyword evidence="21" id="KW-0805">Transcription regulation</keyword>
<keyword evidence="10" id="KW-0507">mRNA processing</keyword>
<keyword evidence="5" id="KW-0806">Transcription termination</keyword>
<feature type="transmembrane region" description="Helical" evidence="41">
    <location>
        <begin position="156"/>
        <end position="174"/>
    </location>
</feature>
<evidence type="ECO:0000256" key="5">
    <source>
        <dbReference type="ARBA" id="ARBA00022472"/>
    </source>
</evidence>
<evidence type="ECO:0000256" key="14">
    <source>
        <dbReference type="ARBA" id="ARBA00022741"/>
    </source>
</evidence>
<evidence type="ECO:0000256" key="30">
    <source>
        <dbReference type="ARBA" id="ARBA00023187"/>
    </source>
</evidence>
<evidence type="ECO:0000256" key="19">
    <source>
        <dbReference type="ARBA" id="ARBA00022840"/>
    </source>
</evidence>
<dbReference type="InterPro" id="IPR014001">
    <property type="entry name" value="Helicase_ATP-bd"/>
</dbReference>
<evidence type="ECO:0000256" key="29">
    <source>
        <dbReference type="ARBA" id="ARBA00023180"/>
    </source>
</evidence>
<comment type="function">
    <text evidence="34">DsDNA-dependent ATPase which acts as a transcription termination factor by coupling ATP hydrolysis with removal of RNA polymerase II from the DNA template. May contribute to mitotic transcription repression. May also be involved in pre-mRNA splicing.</text>
</comment>
<dbReference type="Gene3D" id="3.40.50.10810">
    <property type="entry name" value="Tandem AAA-ATPase domain"/>
    <property type="match status" value="1"/>
</dbReference>
<dbReference type="PRINTS" id="PR00237">
    <property type="entry name" value="GPCRRHODOPSN"/>
</dbReference>
<keyword evidence="25 41" id="KW-0472">Membrane</keyword>
<comment type="subcellular location">
    <subcellularLocation>
        <location evidence="2">Cell projection</location>
        <location evidence="2">Cilium membrane</location>
        <topology evidence="2">Multi-pass membrane protein</topology>
    </subcellularLocation>
    <subcellularLocation>
        <location evidence="3">Cytoplasm</location>
    </subcellularLocation>
    <subcellularLocation>
        <location evidence="1">Nucleus</location>
    </subcellularLocation>
</comment>
<dbReference type="SMART" id="SM00487">
    <property type="entry name" value="DEXDc"/>
    <property type="match status" value="1"/>
</dbReference>
<evidence type="ECO:0000259" key="44">
    <source>
        <dbReference type="PROSITE" id="PS51194"/>
    </source>
</evidence>
<dbReference type="FunFam" id="1.20.1070.10:FF:000091">
    <property type="entry name" value="G-protein coupled receptor 161"/>
    <property type="match status" value="1"/>
</dbReference>
<dbReference type="PROSITE" id="PS50262">
    <property type="entry name" value="G_PROTEIN_RECEP_F1_2"/>
    <property type="match status" value="1"/>
</dbReference>
<evidence type="ECO:0000256" key="24">
    <source>
        <dbReference type="ARBA" id="ARBA00023125"/>
    </source>
</evidence>
<feature type="domain" description="Helicase C-terminal" evidence="44">
    <location>
        <begin position="1550"/>
        <end position="1716"/>
    </location>
</feature>
<evidence type="ECO:0000256" key="41">
    <source>
        <dbReference type="SAM" id="Phobius"/>
    </source>
</evidence>
<dbReference type="InterPro" id="IPR002464">
    <property type="entry name" value="DNA/RNA_helicase_DEAH_CS"/>
</dbReference>
<dbReference type="GO" id="GO:0006397">
    <property type="term" value="P:mRNA processing"/>
    <property type="evidence" value="ECO:0007669"/>
    <property type="project" value="UniProtKB-KW"/>
</dbReference>
<comment type="caution">
    <text evidence="45">The sequence shown here is derived from an EMBL/GenBank/DDBJ whole genome shotgun (WGS) entry which is preliminary data.</text>
</comment>
<keyword evidence="20 41" id="KW-1133">Transmembrane helix</keyword>
<evidence type="ECO:0000256" key="18">
    <source>
        <dbReference type="ARBA" id="ARBA00022833"/>
    </source>
</evidence>
<dbReference type="Gene3D" id="1.20.1070.10">
    <property type="entry name" value="Rhodopsin 7-helix transmembrane proteins"/>
    <property type="match status" value="1"/>
</dbReference>
<keyword evidence="24" id="KW-0238">DNA-binding</keyword>
<dbReference type="GO" id="GO:0008270">
    <property type="term" value="F:zinc ion binding"/>
    <property type="evidence" value="ECO:0007669"/>
    <property type="project" value="UniProtKB-KW"/>
</dbReference>
<evidence type="ECO:0000256" key="40">
    <source>
        <dbReference type="SAM" id="MobiDB-lite"/>
    </source>
</evidence>
<dbReference type="PANTHER" id="PTHR45626:SF50">
    <property type="entry name" value="TRANSCRIPTION TERMINATION FACTOR 2"/>
    <property type="match status" value="1"/>
</dbReference>
<dbReference type="Proteomes" id="UP000276834">
    <property type="component" value="Unassembled WGS sequence"/>
</dbReference>
<dbReference type="SUPFAM" id="SSF81321">
    <property type="entry name" value="Family A G protein-coupled receptor-like"/>
    <property type="match status" value="1"/>
</dbReference>
<evidence type="ECO:0000259" key="43">
    <source>
        <dbReference type="PROSITE" id="PS51192"/>
    </source>
</evidence>
<evidence type="ECO:0000256" key="35">
    <source>
        <dbReference type="ARBA" id="ARBA00063699"/>
    </source>
</evidence>
<dbReference type="InterPro" id="IPR000276">
    <property type="entry name" value="GPCR_Rhodpsn"/>
</dbReference>
<evidence type="ECO:0000256" key="6">
    <source>
        <dbReference type="ARBA" id="ARBA00022473"/>
    </source>
</evidence>
<evidence type="ECO:0000256" key="17">
    <source>
        <dbReference type="ARBA" id="ARBA00022806"/>
    </source>
</evidence>
<dbReference type="EMBL" id="QUSF01000035">
    <property type="protein sequence ID" value="RLV98940.1"/>
    <property type="molecule type" value="Genomic_DNA"/>
</dbReference>
<keyword evidence="12" id="KW-0479">Metal-binding</keyword>
<keyword evidence="23" id="KW-0969">Cilium</keyword>
<dbReference type="Pfam" id="PF00271">
    <property type="entry name" value="Helicase_C"/>
    <property type="match status" value="1"/>
</dbReference>
<evidence type="ECO:0000256" key="34">
    <source>
        <dbReference type="ARBA" id="ARBA00055750"/>
    </source>
</evidence>
<dbReference type="CDD" id="cd18072">
    <property type="entry name" value="DEXHc_TTF2"/>
    <property type="match status" value="1"/>
</dbReference>
<accession>A0A3L8SAI5</accession>
<feature type="compositionally biased region" description="Basic and acidic residues" evidence="40">
    <location>
        <begin position="885"/>
        <end position="894"/>
    </location>
</feature>
<evidence type="ECO:0000256" key="22">
    <source>
        <dbReference type="ARBA" id="ARBA00023040"/>
    </source>
</evidence>
<keyword evidence="11 39" id="KW-0812">Transmembrane</keyword>
<dbReference type="PROSITE" id="PS51194">
    <property type="entry name" value="HELICASE_CTER"/>
    <property type="match status" value="1"/>
</dbReference>
<dbReference type="GO" id="GO:0006353">
    <property type="term" value="P:DNA-templated transcription termination"/>
    <property type="evidence" value="ECO:0007669"/>
    <property type="project" value="UniProtKB-KW"/>
</dbReference>
<evidence type="ECO:0000259" key="42">
    <source>
        <dbReference type="PROSITE" id="PS50262"/>
    </source>
</evidence>
<dbReference type="GO" id="GO:0005681">
    <property type="term" value="C:spliceosomal complex"/>
    <property type="evidence" value="ECO:0007669"/>
    <property type="project" value="UniProtKB-KW"/>
</dbReference>
<dbReference type="GO" id="GO:0004930">
    <property type="term" value="F:G protein-coupled receptor activity"/>
    <property type="evidence" value="ECO:0007669"/>
    <property type="project" value="UniProtKB-KW"/>
</dbReference>
<dbReference type="GO" id="GO:0006281">
    <property type="term" value="P:DNA repair"/>
    <property type="evidence" value="ECO:0007669"/>
    <property type="project" value="TreeGrafter"/>
</dbReference>
<keyword evidence="6" id="KW-0217">Developmental protein</keyword>
<keyword evidence="18" id="KW-0862">Zinc</keyword>
<evidence type="ECO:0000256" key="12">
    <source>
        <dbReference type="ARBA" id="ARBA00022723"/>
    </source>
</evidence>
<dbReference type="GO" id="GO:0005524">
    <property type="term" value="F:ATP binding"/>
    <property type="evidence" value="ECO:0007669"/>
    <property type="project" value="UniProtKB-KW"/>
</dbReference>
<evidence type="ECO:0000256" key="2">
    <source>
        <dbReference type="ARBA" id="ARBA00004272"/>
    </source>
</evidence>
<keyword evidence="31 39" id="KW-0807">Transducer</keyword>
<dbReference type="InterPro" id="IPR027417">
    <property type="entry name" value="P-loop_NTPase"/>
</dbReference>
<dbReference type="CDD" id="cd15214">
    <property type="entry name" value="7tmA_GPR161"/>
    <property type="match status" value="1"/>
</dbReference>
<dbReference type="PROSITE" id="PS00237">
    <property type="entry name" value="G_PROTEIN_RECEP_F1_1"/>
    <property type="match status" value="1"/>
</dbReference>
<dbReference type="InterPro" id="IPR017452">
    <property type="entry name" value="GPCR_Rhodpsn_7TM"/>
</dbReference>
<feature type="transmembrane region" description="Helical" evidence="41">
    <location>
        <begin position="83"/>
        <end position="104"/>
    </location>
</feature>
<dbReference type="GO" id="GO:0005737">
    <property type="term" value="C:cytoplasm"/>
    <property type="evidence" value="ECO:0007669"/>
    <property type="project" value="UniProtKB-SubCell"/>
</dbReference>
<evidence type="ECO:0000256" key="33">
    <source>
        <dbReference type="ARBA" id="ARBA00023273"/>
    </source>
</evidence>
<evidence type="ECO:0000256" key="31">
    <source>
        <dbReference type="ARBA" id="ARBA00023224"/>
    </source>
</evidence>
<dbReference type="FunFam" id="3.40.50.300:FF:001502">
    <property type="entry name" value="Transcription termination factor 2"/>
    <property type="match status" value="1"/>
</dbReference>
<dbReference type="InterPro" id="IPR050628">
    <property type="entry name" value="SNF2_RAD54_helicase_TF"/>
</dbReference>
<evidence type="ECO:0000256" key="39">
    <source>
        <dbReference type="RuleBase" id="RU000688"/>
    </source>
</evidence>
<keyword evidence="9" id="KW-0597">Phosphoprotein</keyword>
<evidence type="ECO:0000256" key="27">
    <source>
        <dbReference type="ARBA" id="ARBA00023163"/>
    </source>
</evidence>
<dbReference type="GO" id="GO:0008094">
    <property type="term" value="F:ATP-dependent activity, acting on DNA"/>
    <property type="evidence" value="ECO:0007669"/>
    <property type="project" value="UniProtKB-ARBA"/>
</dbReference>
<feature type="region of interest" description="Disordered" evidence="40">
    <location>
        <begin position="623"/>
        <end position="644"/>
    </location>
</feature>
<evidence type="ECO:0000256" key="7">
    <source>
        <dbReference type="ARBA" id="ARBA00022475"/>
    </source>
</evidence>
<feature type="transmembrane region" description="Helical" evidence="41">
    <location>
        <begin position="195"/>
        <end position="217"/>
    </location>
</feature>
<evidence type="ECO:0000256" key="38">
    <source>
        <dbReference type="ARBA" id="ARBA00082628"/>
    </source>
</evidence>
<comment type="similarity">
    <text evidence="39">Belongs to the G-protein coupled receptor 1 family.</text>
</comment>
<gene>
    <name evidence="45" type="ORF">DV515_00010225</name>
</gene>
<evidence type="ECO:0000256" key="13">
    <source>
        <dbReference type="ARBA" id="ARBA00022728"/>
    </source>
</evidence>
<dbReference type="OrthoDB" id="423559at2759"/>
<feature type="compositionally biased region" description="Basic and acidic residues" evidence="40">
    <location>
        <begin position="789"/>
        <end position="813"/>
    </location>
</feature>
<keyword evidence="16" id="KW-0378">Hydrolase</keyword>
<keyword evidence="46" id="KW-1185">Reference proteome</keyword>
<dbReference type="FunFam" id="3.40.50.10810:FF:000043">
    <property type="entry name" value="Transcription termination factor 2"/>
    <property type="match status" value="1"/>
</dbReference>
<evidence type="ECO:0000256" key="28">
    <source>
        <dbReference type="ARBA" id="ARBA00023170"/>
    </source>
</evidence>
<dbReference type="InterPro" id="IPR001650">
    <property type="entry name" value="Helicase_C-like"/>
</dbReference>
<dbReference type="SMART" id="SM00490">
    <property type="entry name" value="HELICc"/>
    <property type="match status" value="1"/>
</dbReference>
<dbReference type="PANTHER" id="PTHR45626">
    <property type="entry name" value="TRANSCRIPTION TERMINATION FACTOR 2-RELATED"/>
    <property type="match status" value="1"/>
</dbReference>
<feature type="region of interest" description="Disordered" evidence="40">
    <location>
        <begin position="694"/>
        <end position="919"/>
    </location>
</feature>
<keyword evidence="15" id="KW-0863">Zinc-finger</keyword>
<feature type="transmembrane region" description="Helical" evidence="41">
    <location>
        <begin position="116"/>
        <end position="136"/>
    </location>
</feature>
<dbReference type="GO" id="GO:0003677">
    <property type="term" value="F:DNA binding"/>
    <property type="evidence" value="ECO:0007669"/>
    <property type="project" value="UniProtKB-KW"/>
</dbReference>
<keyword evidence="30" id="KW-0508">mRNA splicing</keyword>
<keyword evidence="27" id="KW-0804">Transcription</keyword>
<evidence type="ECO:0000256" key="4">
    <source>
        <dbReference type="ARBA" id="ARBA00007025"/>
    </source>
</evidence>
<dbReference type="InterPro" id="IPR038718">
    <property type="entry name" value="SNF2-like_sf"/>
</dbReference>
<evidence type="ECO:0000256" key="9">
    <source>
        <dbReference type="ARBA" id="ARBA00022553"/>
    </source>
</evidence>
<dbReference type="PROSITE" id="PS00690">
    <property type="entry name" value="DEAH_ATP_HELICASE"/>
    <property type="match status" value="1"/>
</dbReference>
<keyword evidence="29" id="KW-0325">Glycoprotein</keyword>
<feature type="compositionally biased region" description="Polar residues" evidence="40">
    <location>
        <begin position="711"/>
        <end position="745"/>
    </location>
</feature>
<evidence type="ECO:0000256" key="21">
    <source>
        <dbReference type="ARBA" id="ARBA00023015"/>
    </source>
</evidence>
<keyword evidence="22 39" id="KW-0297">G-protein coupled receptor</keyword>
<dbReference type="GO" id="GO:0008380">
    <property type="term" value="P:RNA splicing"/>
    <property type="evidence" value="ECO:0007669"/>
    <property type="project" value="UniProtKB-KW"/>
</dbReference>
<feature type="transmembrane region" description="Helical" evidence="41">
    <location>
        <begin position="237"/>
        <end position="262"/>
    </location>
</feature>
<keyword evidence="26" id="KW-1015">Disulfide bond</keyword>
<evidence type="ECO:0000256" key="3">
    <source>
        <dbReference type="ARBA" id="ARBA00004496"/>
    </source>
</evidence>
<keyword evidence="32" id="KW-0539">Nucleus</keyword>
<organism evidence="45 46">
    <name type="scientific">Chloebia gouldiae</name>
    <name type="common">Gouldian finch</name>
    <name type="synonym">Erythrura gouldiae</name>
    <dbReference type="NCBI Taxonomy" id="44316"/>
    <lineage>
        <taxon>Eukaryota</taxon>
        <taxon>Metazoa</taxon>
        <taxon>Chordata</taxon>
        <taxon>Craniata</taxon>
        <taxon>Vertebrata</taxon>
        <taxon>Euteleostomi</taxon>
        <taxon>Archelosauria</taxon>
        <taxon>Archosauria</taxon>
        <taxon>Dinosauria</taxon>
        <taxon>Saurischia</taxon>
        <taxon>Theropoda</taxon>
        <taxon>Coelurosauria</taxon>
        <taxon>Aves</taxon>
        <taxon>Neognathae</taxon>
        <taxon>Neoaves</taxon>
        <taxon>Telluraves</taxon>
        <taxon>Australaves</taxon>
        <taxon>Passeriformes</taxon>
        <taxon>Passeroidea</taxon>
        <taxon>Passeridae</taxon>
        <taxon>Chloebia</taxon>
    </lineage>
</organism>
<feature type="compositionally biased region" description="Basic and acidic residues" evidence="40">
    <location>
        <begin position="746"/>
        <end position="770"/>
    </location>
</feature>
<evidence type="ECO:0000256" key="8">
    <source>
        <dbReference type="ARBA" id="ARBA00022490"/>
    </source>
</evidence>
<evidence type="ECO:0000256" key="1">
    <source>
        <dbReference type="ARBA" id="ARBA00004123"/>
    </source>
</evidence>
<feature type="transmembrane region" description="Helical" evidence="41">
    <location>
        <begin position="319"/>
        <end position="339"/>
    </location>
</feature>
<dbReference type="SUPFAM" id="SSF52540">
    <property type="entry name" value="P-loop containing nucleoside triphosphate hydrolases"/>
    <property type="match status" value="2"/>
</dbReference>
<comment type="similarity">
    <text evidence="4">Belongs to the SNF2/RAD54 helicase family.</text>
</comment>
<evidence type="ECO:0000256" key="36">
    <source>
        <dbReference type="ARBA" id="ARBA00070113"/>
    </source>
</evidence>
<evidence type="ECO:0000256" key="10">
    <source>
        <dbReference type="ARBA" id="ARBA00022664"/>
    </source>
</evidence>
<dbReference type="InterPro" id="IPR000330">
    <property type="entry name" value="SNF2_N"/>
</dbReference>
<evidence type="ECO:0000256" key="25">
    <source>
        <dbReference type="ARBA" id="ARBA00023136"/>
    </source>
</evidence>
<keyword evidence="19" id="KW-0067">ATP-binding</keyword>
<keyword evidence="28 39" id="KW-0675">Receptor</keyword>
<dbReference type="GO" id="GO:0060170">
    <property type="term" value="C:ciliary membrane"/>
    <property type="evidence" value="ECO:0007669"/>
    <property type="project" value="UniProtKB-SubCell"/>
</dbReference>
<evidence type="ECO:0000256" key="23">
    <source>
        <dbReference type="ARBA" id="ARBA00023069"/>
    </source>
</evidence>
<evidence type="ECO:0000313" key="46">
    <source>
        <dbReference type="Proteomes" id="UP000276834"/>
    </source>
</evidence>
<evidence type="ECO:0000256" key="11">
    <source>
        <dbReference type="ARBA" id="ARBA00022692"/>
    </source>
</evidence>
<reference evidence="45 46" key="1">
    <citation type="journal article" date="2018" name="Proc. R. Soc. B">
        <title>A non-coding region near Follistatin controls head colour polymorphism in the Gouldian finch.</title>
        <authorList>
            <person name="Toomey M.B."/>
            <person name="Marques C.I."/>
            <person name="Andrade P."/>
            <person name="Araujo P.M."/>
            <person name="Sabatino S."/>
            <person name="Gazda M.A."/>
            <person name="Afonso S."/>
            <person name="Lopes R.J."/>
            <person name="Corbo J.C."/>
            <person name="Carneiro M."/>
        </authorList>
    </citation>
    <scope>NUCLEOTIDE SEQUENCE [LARGE SCALE GENOMIC DNA]</scope>
    <source>
        <strain evidence="45">Red01</strain>
        <tissue evidence="45">Muscle</tissue>
    </source>
</reference>
<sequence>MVCLDEGAGLVLSSLVCPQAIYCPFTCPYKICNFLHTTAAQHVLAAPGLHALTMSSNSSLSNGKGLRNLTTEEDGAVRVTESIAIIFIAIFICLGNLVIVVTLYRKSYLLTLSNKFVFSLTLSNFLLSVLVLPFVVTSSIRREWIFGVVWCNFSALLYMLISSASMLTLGLIAIDRYYAVLYPMVYPMKITGNRAVVALVYVWLHSLIGCLPPLFGWSSLEFDQFKWMCVAAWHKEAAYTAFWQIWCALLPFVVMMLCYGFIFRVARIKARKIYCGSVVIVEEDSQNNGRKNSSTSTSSSGSRRNTFQGVVYSANQCKAFITILVVIGAFVITWGPYMVVITSEALWGKNSISPALETLATWLSFSSAICHPLIYGLWNKTVRKELLGMCFGDRYYRMSFVQRHRTSRLFSISNRITGTDTMLLEDYSSDGLHAPHCICPPRRRSSVTFEDEVEQIKGEYREAAKNSVLHVKAEVHKSLDSYAASLARAIEADVKLSLFGEDALPGALFPSWTLAGSSGNTRHAIRMPDLTLDCALLQQHGISALLDVMNGSQHVLGTAQRWDLRKWVPASHCLIHEGCVVELQVLVQQPDRDEYQLFYRCLKSKLNRKKWCGSIPWQDPKATKVSKPLESQPRTAPFFNPMSQRNPFKVLDENHAPSSWKQIKKINGEESKAKGAKAENENVLVSYKEKNLISDSSTETVPLEELKNKKQSSTGSKSDPELQETTVSQSKLCLSETGNGENTLSVEEKYGGSGRESKKHSDCVDKEPGTRSKLFPLSLGKQSTSTKPPGEKQLGEKSLKSCRDKETREKDSTGQKNGDMMPVSKEDAPSSAGAQSASKCAALMGGAAAELPEAQLGPGLPEPPAEASGSDSDEEQFVCSSSGESKPEKSDEIPSGKSMQGTPLPGAAALHHMEGPQDPKVLHNHLQVQLKQKKSTLATVNVQMLPDKGQRLLKQVQDLEAALSALNISTVDTSEKGQDSTSSSCREESLCNLVGRPGGVKLITHLQLQDPTAEASAGSHSHPWAAATLGPSGKSFGMSVGVQNLYGGRMTEDRIRAVRSATFEAINHLHKSLESCPTEETAADDPSGLKVPLLQHQKQALAWLLWRESQKPCGGILGEQQNGKVDFVGQIYGKKGLHVTYLEANNWIFSDDMGLGKTLTMIALILAQKQLKTEKRKETIEIWLSKNDFTVIPSHGTLVICPASLIYHWKKEIERRVAFGKLRVYLYYGANRDKHAEVLSGYDVVVTTYSLLSKEIPTAKEEGEVPAQDHNVGSGSSPCSPLLRVAWARIILDEAHNIKNPRVQTSIAVCKLRATARWAVTGTPIQNNLLDMYSLLRFLRCSPFDEYKVWKYQVDNNTRKGGERLSLLTRSLLLQRTKDQLDSAGKPLATLPQRRMKLHQLKLTAEEQSVYSVLFARSRSTLQSYLKRQEQKNEDREYDGGNPFEKVAQEFGVSQKEFLAGSQSASQVPSTVHVLSMLLRLRQCCCHLSLLKMALDQVNLNSEGLALSTEEQLGALTLSELQTPDSKSTVYLNGTVFQTDLFDITRESTKIAQLLAELKTIQSHPEPQKSVVVSQWTSMLKVVAVHLQRLGLKYATVDGSVNPKQRMDVVEEFNNNPKGPQVMLVSLLAGGVGLNLTGGNHLFLLDMHWNPALEDQACDRIYRVGQKKDVVIHRFVCEGTVEEKILQLQKRKKGLAQQILSGKGETFTKLTLADLKILFGI</sequence>
<keyword evidence="8" id="KW-0963">Cytoplasm</keyword>
<evidence type="ECO:0000256" key="37">
    <source>
        <dbReference type="ARBA" id="ARBA00079067"/>
    </source>
</evidence>
<evidence type="ECO:0000256" key="20">
    <source>
        <dbReference type="ARBA" id="ARBA00022989"/>
    </source>
</evidence>
<evidence type="ECO:0000256" key="32">
    <source>
        <dbReference type="ARBA" id="ARBA00023242"/>
    </source>
</evidence>
<proteinExistence type="inferred from homology"/>
<keyword evidence="14" id="KW-0547">Nucleotide-binding</keyword>
<evidence type="ECO:0000256" key="15">
    <source>
        <dbReference type="ARBA" id="ARBA00022771"/>
    </source>
</evidence>
<evidence type="ECO:0000256" key="16">
    <source>
        <dbReference type="ARBA" id="ARBA00022801"/>
    </source>
</evidence>
<keyword evidence="7" id="KW-1003">Cell membrane</keyword>
<comment type="subunit">
    <text evidence="35">Interacts with CDC5L. Part of the spliceosome.</text>
</comment>